<feature type="domain" description="DNA2/NAM7 helicase-like C-terminal" evidence="3">
    <location>
        <begin position="703"/>
        <end position="880"/>
    </location>
</feature>
<keyword evidence="4" id="KW-0547">Nucleotide-binding</keyword>
<dbReference type="EC" id="3.6.4.-" evidence="4"/>
<evidence type="ECO:0000259" key="3">
    <source>
        <dbReference type="Pfam" id="PF13087"/>
    </source>
</evidence>
<name>A0ABD8AI17_9BACT</name>
<dbReference type="Pfam" id="PF13087">
    <property type="entry name" value="AAA_12"/>
    <property type="match status" value="1"/>
</dbReference>
<feature type="domain" description="DNA2/NAM7 helicase helicase" evidence="2">
    <location>
        <begin position="318"/>
        <end position="376"/>
    </location>
</feature>
<dbReference type="InterPro" id="IPR027417">
    <property type="entry name" value="P-loop_NTPase"/>
</dbReference>
<feature type="compositionally biased region" description="Acidic residues" evidence="1">
    <location>
        <begin position="1388"/>
        <end position="1400"/>
    </location>
</feature>
<dbReference type="Pfam" id="PF13086">
    <property type="entry name" value="AAA_11"/>
    <property type="match status" value="1"/>
</dbReference>
<reference evidence="4 5" key="1">
    <citation type="submission" date="2023-12" db="EMBL/GenBank/DDBJ databases">
        <title>Hybrid Genome Assemblies of Mycoplasma cynos and Mycoplasma felis isolated from Dogs and Cats with Infectious Respiratory Disease.</title>
        <authorList>
            <person name="Framst I."/>
            <person name="Cai H."/>
            <person name="Ramesh P."/>
            <person name="Maboni G."/>
        </authorList>
    </citation>
    <scope>NUCLEOTIDE SEQUENCE [LARGE SCALE GENOMIC DNA]</scope>
    <source>
        <strain evidence="4 5">30510</strain>
    </source>
</reference>
<dbReference type="Proteomes" id="UP001327314">
    <property type="component" value="Chromosome"/>
</dbReference>
<evidence type="ECO:0000259" key="2">
    <source>
        <dbReference type="Pfam" id="PF13086"/>
    </source>
</evidence>
<accession>A0ABD8AI17</accession>
<evidence type="ECO:0000313" key="4">
    <source>
        <dbReference type="EMBL" id="WQQ19656.1"/>
    </source>
</evidence>
<dbReference type="CDD" id="cd18808">
    <property type="entry name" value="SF1_C_Upf1"/>
    <property type="match status" value="1"/>
</dbReference>
<dbReference type="GO" id="GO:0016787">
    <property type="term" value="F:hydrolase activity"/>
    <property type="evidence" value="ECO:0007669"/>
    <property type="project" value="UniProtKB-KW"/>
</dbReference>
<evidence type="ECO:0000313" key="5">
    <source>
        <dbReference type="Proteomes" id="UP001327314"/>
    </source>
</evidence>
<dbReference type="SUPFAM" id="SSF52540">
    <property type="entry name" value="P-loop containing nucleoside triphosphate hydrolases"/>
    <property type="match status" value="1"/>
</dbReference>
<dbReference type="Gene3D" id="3.40.50.300">
    <property type="entry name" value="P-loop containing nucleotide triphosphate hydrolases"/>
    <property type="match status" value="3"/>
</dbReference>
<dbReference type="EMBL" id="CP141046">
    <property type="protein sequence ID" value="WQQ19656.1"/>
    <property type="molecule type" value="Genomic_DNA"/>
</dbReference>
<dbReference type="InterPro" id="IPR041677">
    <property type="entry name" value="DNA2/NAM7_AAA_11"/>
</dbReference>
<sequence>MAQINEKYTTILNNLLDVQPNDSSIFTKIDNKNFFDIKNMLADEEYQKIINEEKFEITLLDGTLLEYMNLIKQTNSIEELKNLVYNKNVRKLNLKRIVESKLDLETIKRNIVNLIELKIQNSVSLWKLLNSNTTSILEETNIWPLHIGFMFISLRIDEKVIYAPLFFKEVEIKFKNGKPFLTSEGDIKINEKIMFFLKNNGLNLHVDSNLNENRISELVNILKNDWENLFSLPKKIFENFEIKGSPEIDNENILFHPGTILGIFQPSGGYSRNRMKEIIEKDEIDNIIKVEINKNIYKDRINKYLNNPEISIFKITPSNLSQDKAIISSLNQHTIIWGPPGTGKSQTIVNLLTNILVYNKTAIVASQKKAALNVIKNRLGSLQDFCLFILKSKNVNKKLFYEPIKKYLDLLENFQNPIISNGTPIINQKELEYIKNVDGLLSHKNIKNILYAYYYLSKYKENPNYANDSEFLINLPFDIMYPQQKITSENITKSLLKENKLRFMWFFSKYHRVKKIAEEIKNYFPFFEGNFSNLVGFFHQISGTEENGKLISELIKIINLSNEIDFHQEISDEKIIHKIIAERINNKFTQMNENEIKEYQEFAQHVRVQNLEPYRFVKKFAKIIKIIYPIIVATPDTDLASWDKEELDYAILDESSQIFIEKGLPILYLAKTKILAGDPEQMRPSNWFGSRSTDDTIFGKVDSLLDYASSLNVTQILLDKNYRSKHAALMSFSSKYFYNSQLDVVDANINSFEDAIEVYEVDGIWKDSKNIEEANKAIQILKENVNKYKKTILLAFNISQSEYLTNLILNNHPDLEEAINDKKLLIKNIENIQGDEADLVVATVSYDKNTKLSSTYICRPTGKNALNVAISRAKEKMIVIKTIKSSDISLGENHTDDMKIFKEWLRFLEKPADQKRSEVYDSFNKQIQNNNLNLFKYVKSDEQSTLDFDENSQWFKKFVLDSIKSSISNKKEYELFEEYNVGSIKIDLVITKNQKPYKCFIFDTFNYENSTQKYMLIRDRFRFLVSKNYDVQIINPISWMQIQNRLNGWFKQNNLNDEAVNYHPTSTYILNKSSLDEFKETSHQNIAELNKIHENAEKNIISTFKDPQSTNYSNTQNNTTTFNETIITDNISFGFSDTNTVKKSLITSDETLNETQEDNQQEYEQSQILMQQEYLDNNVIKNLDNEAEMNKTYAEVENDVADEILNDELDLSSFSELNQLEIENNIEYSDNQIAQNEIGVKTEQANDEFIKEAKGLLFEQKEMSTREFDVFLSFDNEEQQQEEEKEFDHKYDQYQDNNKEYEYFDFNYENDILSNENKVDDQNNVTLINEAKNDEETIEDEQEPFDQNMVHDEISKILNENNDIVYNDDELNQETEPHIPEHSLTLDDQNESANEENEDIQQEHKENLNEDIDQKFLNLFNNDPDETKTTEIEAPMFKTYENKFGLTSTWFNYDNEEEEDEH</sequence>
<dbReference type="RefSeq" id="WP_322936025.1">
    <property type="nucleotide sequence ID" value="NZ_CP141046.1"/>
</dbReference>
<keyword evidence="4" id="KW-0378">Hydrolase</keyword>
<protein>
    <submittedName>
        <fullName evidence="4">DEAD/DEAH box helicase</fullName>
        <ecNumber evidence="4">3.6.4.-</ecNumber>
    </submittedName>
</protein>
<keyword evidence="4" id="KW-0347">Helicase</keyword>
<dbReference type="GO" id="GO:0004386">
    <property type="term" value="F:helicase activity"/>
    <property type="evidence" value="ECO:0007669"/>
    <property type="project" value="UniProtKB-KW"/>
</dbReference>
<evidence type="ECO:0000256" key="1">
    <source>
        <dbReference type="SAM" id="MobiDB-lite"/>
    </source>
</evidence>
<gene>
    <name evidence="4" type="ORF">RRG46_02290</name>
</gene>
<dbReference type="PANTHER" id="PTHR10887:SF495">
    <property type="entry name" value="HELICASE SENATAXIN ISOFORM X1-RELATED"/>
    <property type="match status" value="1"/>
</dbReference>
<proteinExistence type="predicted"/>
<feature type="region of interest" description="Disordered" evidence="1">
    <location>
        <begin position="1383"/>
        <end position="1403"/>
    </location>
</feature>
<organism evidence="4 5">
    <name type="scientific">Mycoplasmopsis cynos</name>
    <dbReference type="NCBI Taxonomy" id="171284"/>
    <lineage>
        <taxon>Bacteria</taxon>
        <taxon>Bacillati</taxon>
        <taxon>Mycoplasmatota</taxon>
        <taxon>Mycoplasmoidales</taxon>
        <taxon>Metamycoplasmataceae</taxon>
        <taxon>Mycoplasmopsis</taxon>
    </lineage>
</organism>
<dbReference type="PANTHER" id="PTHR10887">
    <property type="entry name" value="DNA2/NAM7 HELICASE FAMILY"/>
    <property type="match status" value="1"/>
</dbReference>
<dbReference type="InterPro" id="IPR047187">
    <property type="entry name" value="SF1_C_Upf1"/>
</dbReference>
<keyword evidence="4" id="KW-0067">ATP-binding</keyword>
<dbReference type="InterPro" id="IPR045055">
    <property type="entry name" value="DNA2/NAM7-like"/>
</dbReference>
<dbReference type="InterPro" id="IPR041679">
    <property type="entry name" value="DNA2/NAM7-like_C"/>
</dbReference>